<dbReference type="InterPro" id="IPR035992">
    <property type="entry name" value="Ricin_B-like_lectins"/>
</dbReference>
<dbReference type="AlphaFoldDB" id="A0A1H7LY36"/>
<dbReference type="EMBL" id="FOAZ01000005">
    <property type="protein sequence ID" value="SEL03841.1"/>
    <property type="molecule type" value="Genomic_DNA"/>
</dbReference>
<keyword evidence="3 5" id="KW-0378">Hydrolase</keyword>
<dbReference type="InterPro" id="IPR041233">
    <property type="entry name" value="Melibiase_C"/>
</dbReference>
<dbReference type="PRINTS" id="PR00740">
    <property type="entry name" value="GLHYDRLASE27"/>
</dbReference>
<dbReference type="Gene3D" id="2.60.40.1180">
    <property type="entry name" value="Golgi alpha-mannosidase II"/>
    <property type="match status" value="1"/>
</dbReference>
<dbReference type="SUPFAM" id="SSF51445">
    <property type="entry name" value="(Trans)glycosidases"/>
    <property type="match status" value="1"/>
</dbReference>
<evidence type="ECO:0000313" key="9">
    <source>
        <dbReference type="Proteomes" id="UP000183015"/>
    </source>
</evidence>
<evidence type="ECO:0000256" key="3">
    <source>
        <dbReference type="ARBA" id="ARBA00022801"/>
    </source>
</evidence>
<dbReference type="RefSeq" id="WP_063773358.1">
    <property type="nucleotide sequence ID" value="NZ_BBPN01000038.1"/>
</dbReference>
<dbReference type="InterPro" id="IPR002241">
    <property type="entry name" value="Glyco_hydro_27"/>
</dbReference>
<sequence length="705" mass="74261">MHRRVRTLLTGWAVTATALLGLVPGSAVAAHAESNGVALTPPMGWSSWSFIRKNPTESNIEAQALALKNSGLLAHGYQYVNIDDFWYLNPANSVDANGRWATDTSRFPDGMGAVGAYVHNLGEKFGMYLTPGIPVAAYNQNTPIAGTSWHARDIVSNTSSYETNYNYGSGSMYYIDYSKNPAAAQAYLNSWADQLASYGVDYLKIDGVGDWDVADIQHWSAALNQSGRPIHLELSNSLDPASAATWRQYANGWRIDGDVECYCGSGSYPLTSWNSVSSRFTDAPRWVPFGGPGGWNDLDSVEVGNGSNDGLTADERRTQLTLWAAEGAPLLLGTDLTNLDPADLALLTNDRVIAVDQAGVPAHPVDQVAQQQVWTAANSDGSHTVALFNLGSGTATVTAHFADLGFTGAADVQDLWAGTDLGSSTGSFSASLASHASMLLKVTPAAGAAFATLHYDLVNAGTGQYLATSGSSLVTAAADGGTDQQWQLPPTGNQSYRIANVGNGQVAALGGNSLWTFTPNGSGAYTVTSRLDGQVVGVSGSSVVEQSANGTASQTWKLVPVLVPGQQYRIVNGATGGRIDVNNDSTADGASILQWQDNGQADQRWSFVAQSGGAVTVVNANSGKLLNIPGPTTTQGTQLIQYHDDGNSNSRWTVLDAGPDLVQFRSSYDGQLIDLSNSGRSDGTSVLQWPADGGSNQTWSLLAPE</sequence>
<feature type="domain" description="Ricin B lectin" evidence="7">
    <location>
        <begin position="447"/>
        <end position="559"/>
    </location>
</feature>
<evidence type="ECO:0000256" key="6">
    <source>
        <dbReference type="SAM" id="SignalP"/>
    </source>
</evidence>
<dbReference type="CDD" id="cd00161">
    <property type="entry name" value="beta-trefoil_Ricin-like"/>
    <property type="match status" value="2"/>
</dbReference>
<dbReference type="OrthoDB" id="9807519at2"/>
<evidence type="ECO:0000256" key="1">
    <source>
        <dbReference type="ARBA" id="ARBA00009743"/>
    </source>
</evidence>
<dbReference type="PANTHER" id="PTHR11452:SF75">
    <property type="entry name" value="ALPHA-GALACTOSIDASE MEL1"/>
    <property type="match status" value="1"/>
</dbReference>
<evidence type="ECO:0000256" key="5">
    <source>
        <dbReference type="RuleBase" id="RU361168"/>
    </source>
</evidence>
<dbReference type="Pfam" id="PF16499">
    <property type="entry name" value="Melibiase_2"/>
    <property type="match status" value="2"/>
</dbReference>
<evidence type="ECO:0000256" key="4">
    <source>
        <dbReference type="ARBA" id="ARBA00023295"/>
    </source>
</evidence>
<dbReference type="STRING" id="235985.SAMN05414137_10590"/>
<dbReference type="GO" id="GO:0005975">
    <property type="term" value="P:carbohydrate metabolic process"/>
    <property type="evidence" value="ECO:0007669"/>
    <property type="project" value="InterPro"/>
</dbReference>
<comment type="catalytic activity">
    <reaction evidence="5">
        <text>Hydrolysis of terminal, non-reducing alpha-D-galactose residues in alpha-D-galactosides, including galactose oligosaccharides, galactomannans and galactolipids.</text>
        <dbReference type="EC" id="3.2.1.22"/>
    </reaction>
</comment>
<keyword evidence="2 6" id="KW-0732">Signal</keyword>
<dbReference type="SMART" id="SM00458">
    <property type="entry name" value="RICIN"/>
    <property type="match status" value="2"/>
</dbReference>
<protein>
    <recommendedName>
        <fullName evidence="5">Alpha-galactosidase</fullName>
        <ecNumber evidence="5">3.2.1.22</ecNumber>
    </recommendedName>
    <alternativeName>
        <fullName evidence="5">Melibiase</fullName>
    </alternativeName>
</protein>
<dbReference type="EC" id="3.2.1.22" evidence="5"/>
<dbReference type="PROSITE" id="PS00512">
    <property type="entry name" value="ALPHA_GALACTOSIDASE"/>
    <property type="match status" value="1"/>
</dbReference>
<dbReference type="Gene3D" id="2.80.10.50">
    <property type="match status" value="3"/>
</dbReference>
<dbReference type="SUPFAM" id="SSF50370">
    <property type="entry name" value="Ricin B-like lectins"/>
    <property type="match status" value="2"/>
</dbReference>
<dbReference type="PANTHER" id="PTHR11452">
    <property type="entry name" value="ALPHA-GALACTOSIDASE/ALPHA-N-ACETYLGALACTOSAMINIDASE"/>
    <property type="match status" value="1"/>
</dbReference>
<evidence type="ECO:0000259" key="7">
    <source>
        <dbReference type="SMART" id="SM00458"/>
    </source>
</evidence>
<feature type="chain" id="PRO_5010384520" description="Alpha-galactosidase" evidence="6">
    <location>
        <begin position="30"/>
        <end position="705"/>
    </location>
</feature>
<dbReference type="GO" id="GO:0004557">
    <property type="term" value="F:alpha-galactosidase activity"/>
    <property type="evidence" value="ECO:0007669"/>
    <property type="project" value="UniProtKB-EC"/>
</dbReference>
<dbReference type="CDD" id="cd14792">
    <property type="entry name" value="GH27"/>
    <property type="match status" value="1"/>
</dbReference>
<name>A0A1H7LY36_STRJI</name>
<evidence type="ECO:0000256" key="2">
    <source>
        <dbReference type="ARBA" id="ARBA00022729"/>
    </source>
</evidence>
<dbReference type="InterPro" id="IPR000772">
    <property type="entry name" value="Ricin_B_lectin"/>
</dbReference>
<dbReference type="InterPro" id="IPR000111">
    <property type="entry name" value="Glyco_hydro_27/36_CS"/>
</dbReference>
<dbReference type="Gene3D" id="3.20.20.70">
    <property type="entry name" value="Aldolase class I"/>
    <property type="match status" value="1"/>
</dbReference>
<dbReference type="Pfam" id="PF17801">
    <property type="entry name" value="Melibiase_C"/>
    <property type="match status" value="1"/>
</dbReference>
<dbReference type="SUPFAM" id="SSF51011">
    <property type="entry name" value="Glycosyl hydrolase domain"/>
    <property type="match status" value="1"/>
</dbReference>
<gene>
    <name evidence="8" type="ORF">SAMN05414137_10590</name>
</gene>
<feature type="signal peptide" evidence="6">
    <location>
        <begin position="1"/>
        <end position="29"/>
    </location>
</feature>
<evidence type="ECO:0000313" key="8">
    <source>
        <dbReference type="EMBL" id="SEL03841.1"/>
    </source>
</evidence>
<organism evidence="8 9">
    <name type="scientific">Streptacidiphilus jiangxiensis</name>
    <dbReference type="NCBI Taxonomy" id="235985"/>
    <lineage>
        <taxon>Bacteria</taxon>
        <taxon>Bacillati</taxon>
        <taxon>Actinomycetota</taxon>
        <taxon>Actinomycetes</taxon>
        <taxon>Kitasatosporales</taxon>
        <taxon>Streptomycetaceae</taxon>
        <taxon>Streptacidiphilus</taxon>
    </lineage>
</organism>
<dbReference type="Proteomes" id="UP000183015">
    <property type="component" value="Unassembled WGS sequence"/>
</dbReference>
<dbReference type="eggNOG" id="COG3345">
    <property type="taxonomic scope" value="Bacteria"/>
</dbReference>
<dbReference type="InterPro" id="IPR017853">
    <property type="entry name" value="GH"/>
</dbReference>
<accession>A0A1H7LY36</accession>
<keyword evidence="4 5" id="KW-0326">Glycosidase</keyword>
<comment type="similarity">
    <text evidence="1 5">Belongs to the glycosyl hydrolase 27 family.</text>
</comment>
<dbReference type="InterPro" id="IPR013785">
    <property type="entry name" value="Aldolase_TIM"/>
</dbReference>
<dbReference type="PROSITE" id="PS50231">
    <property type="entry name" value="RICIN_B_LECTIN"/>
    <property type="match status" value="1"/>
</dbReference>
<keyword evidence="5" id="KW-1015">Disulfide bond</keyword>
<feature type="domain" description="Ricin B lectin" evidence="7">
    <location>
        <begin position="565"/>
        <end position="702"/>
    </location>
</feature>
<reference evidence="9" key="1">
    <citation type="submission" date="2016-10" db="EMBL/GenBank/DDBJ databases">
        <authorList>
            <person name="Varghese N."/>
        </authorList>
    </citation>
    <scope>NUCLEOTIDE SEQUENCE [LARGE SCALE GENOMIC DNA]</scope>
    <source>
        <strain evidence="9">DSM 45096 / BCRC 16803 / CGMCC 4.1857 / CIP 109030 / JCM 12277 / KCTC 19219 / NBRC 100920 / 33214</strain>
    </source>
</reference>
<proteinExistence type="inferred from homology"/>
<dbReference type="Pfam" id="PF14200">
    <property type="entry name" value="RicinB_lectin_2"/>
    <property type="match status" value="2"/>
</dbReference>
<dbReference type="InterPro" id="IPR013780">
    <property type="entry name" value="Glyco_hydro_b"/>
</dbReference>
<keyword evidence="9" id="KW-1185">Reference proteome</keyword>